<evidence type="ECO:0000313" key="3">
    <source>
        <dbReference type="EMBL" id="GAA4933572.1"/>
    </source>
</evidence>
<dbReference type="InterPro" id="IPR051686">
    <property type="entry name" value="Lipoprotein_DolP"/>
</dbReference>
<dbReference type="Pfam" id="PF04972">
    <property type="entry name" value="BON"/>
    <property type="match status" value="2"/>
</dbReference>
<proteinExistence type="predicted"/>
<evidence type="ECO:0000313" key="4">
    <source>
        <dbReference type="Proteomes" id="UP001409585"/>
    </source>
</evidence>
<organism evidence="3 4">
    <name type="scientific">Halioxenophilus aromaticivorans</name>
    <dbReference type="NCBI Taxonomy" id="1306992"/>
    <lineage>
        <taxon>Bacteria</taxon>
        <taxon>Pseudomonadati</taxon>
        <taxon>Pseudomonadota</taxon>
        <taxon>Gammaproteobacteria</taxon>
        <taxon>Alteromonadales</taxon>
        <taxon>Alteromonadaceae</taxon>
        <taxon>Halioxenophilus</taxon>
    </lineage>
</organism>
<dbReference type="PANTHER" id="PTHR34606">
    <property type="entry name" value="BON DOMAIN-CONTAINING PROTEIN"/>
    <property type="match status" value="1"/>
</dbReference>
<dbReference type="PANTHER" id="PTHR34606:SF4">
    <property type="entry name" value="OUTER MEMBRANE LIPOPROTEIN DOLP"/>
    <property type="match status" value="1"/>
</dbReference>
<dbReference type="Gene3D" id="3.30.1340.30">
    <property type="match status" value="1"/>
</dbReference>
<dbReference type="InterPro" id="IPR007055">
    <property type="entry name" value="BON_dom"/>
</dbReference>
<sequence>MRLTQLVHLLIIGLFTWQLAGCTAITSATHDKPITPDPTKRTFGTYIDDERLETIAKVNLNKTSESLKQAKIYITVYNGVALLTGQVASNELRLQAGDVVRKLERVRQVHNELEVRNNKSVWKGLADSWIKTKVNSKLMANKDVKSSRVKVIIENGTVFLMGMMDRKQAERISNIAANTKRVTRVVRVIEYLD</sequence>
<feature type="domain" description="BON" evidence="2">
    <location>
        <begin position="48"/>
        <end position="117"/>
    </location>
</feature>
<keyword evidence="1" id="KW-0732">Signal</keyword>
<accession>A0AAV3TY86</accession>
<dbReference type="RefSeq" id="WP_345417361.1">
    <property type="nucleotide sequence ID" value="NZ_AP031496.1"/>
</dbReference>
<evidence type="ECO:0000256" key="1">
    <source>
        <dbReference type="SAM" id="SignalP"/>
    </source>
</evidence>
<dbReference type="Proteomes" id="UP001409585">
    <property type="component" value="Unassembled WGS sequence"/>
</dbReference>
<dbReference type="PROSITE" id="PS50914">
    <property type="entry name" value="BON"/>
    <property type="match status" value="2"/>
</dbReference>
<feature type="chain" id="PRO_5043584881" evidence="1">
    <location>
        <begin position="21"/>
        <end position="193"/>
    </location>
</feature>
<feature type="domain" description="BON" evidence="2">
    <location>
        <begin position="126"/>
        <end position="193"/>
    </location>
</feature>
<dbReference type="AlphaFoldDB" id="A0AAV3TY86"/>
<keyword evidence="4" id="KW-1185">Reference proteome</keyword>
<feature type="signal peptide" evidence="1">
    <location>
        <begin position="1"/>
        <end position="20"/>
    </location>
</feature>
<dbReference type="EMBL" id="BAABLX010000007">
    <property type="protein sequence ID" value="GAA4933572.1"/>
    <property type="molecule type" value="Genomic_DNA"/>
</dbReference>
<protein>
    <submittedName>
        <fullName evidence="3">BON domain-containing protein</fullName>
    </submittedName>
</protein>
<gene>
    <name evidence="3" type="ORF">GCM10025791_07820</name>
</gene>
<name>A0AAV3TY86_9ALTE</name>
<reference evidence="4" key="1">
    <citation type="journal article" date="2019" name="Int. J. Syst. Evol. Microbiol.">
        <title>The Global Catalogue of Microorganisms (GCM) 10K type strain sequencing project: providing services to taxonomists for standard genome sequencing and annotation.</title>
        <authorList>
            <consortium name="The Broad Institute Genomics Platform"/>
            <consortium name="The Broad Institute Genome Sequencing Center for Infectious Disease"/>
            <person name="Wu L."/>
            <person name="Ma J."/>
        </authorList>
    </citation>
    <scope>NUCLEOTIDE SEQUENCE [LARGE SCALE GENOMIC DNA]</scope>
    <source>
        <strain evidence="4">JCM 19134</strain>
    </source>
</reference>
<evidence type="ECO:0000259" key="2">
    <source>
        <dbReference type="PROSITE" id="PS50914"/>
    </source>
</evidence>
<comment type="caution">
    <text evidence="3">The sequence shown here is derived from an EMBL/GenBank/DDBJ whole genome shotgun (WGS) entry which is preliminary data.</text>
</comment>